<dbReference type="InterPro" id="IPR036890">
    <property type="entry name" value="HATPase_C_sf"/>
</dbReference>
<reference evidence="7 8" key="1">
    <citation type="submission" date="2010-03" db="EMBL/GenBank/DDBJ databases">
        <title>The genome sequence of Eubacterium siraeum 70/3.</title>
        <authorList>
            <consortium name="metaHIT consortium -- http://www.metahit.eu/"/>
            <person name="Pajon A."/>
            <person name="Turner K."/>
            <person name="Parkhill J."/>
            <person name="Duncan S."/>
            <person name="Flint H."/>
        </authorList>
    </citation>
    <scope>NUCLEOTIDE SEQUENCE [LARGE SCALE GENOMIC DNA]</scope>
    <source>
        <strain evidence="7 8">70/3</strain>
    </source>
</reference>
<evidence type="ECO:0000313" key="7">
    <source>
        <dbReference type="EMBL" id="CBK96783.1"/>
    </source>
</evidence>
<feature type="coiled-coil region" evidence="6">
    <location>
        <begin position="113"/>
        <end position="150"/>
    </location>
</feature>
<comment type="catalytic activity">
    <reaction evidence="1">
        <text>ATP + protein L-histidine = ADP + protein N-phospho-L-histidine.</text>
        <dbReference type="EC" id="2.7.13.3"/>
    </reaction>
</comment>
<protein>
    <recommendedName>
        <fullName evidence="2">histidine kinase</fullName>
        <ecNumber evidence="2">2.7.13.3</ecNumber>
    </recommendedName>
</protein>
<name>D4JUL4_9FIRM</name>
<organism evidence="7 8">
    <name type="scientific">[Eubacterium] siraeum 70/3</name>
    <dbReference type="NCBI Taxonomy" id="657319"/>
    <lineage>
        <taxon>Bacteria</taxon>
        <taxon>Bacillati</taxon>
        <taxon>Bacillota</taxon>
        <taxon>Clostridia</taxon>
        <taxon>Eubacteriales</taxon>
        <taxon>Oscillospiraceae</taxon>
        <taxon>Oscillospiraceae incertae sedis</taxon>
    </lineage>
</organism>
<dbReference type="Proteomes" id="UP000008803">
    <property type="component" value="Chromosome"/>
</dbReference>
<dbReference type="GO" id="GO:0000160">
    <property type="term" value="P:phosphorelay signal transduction system"/>
    <property type="evidence" value="ECO:0007669"/>
    <property type="project" value="UniProtKB-KW"/>
</dbReference>
<sequence length="329" mass="36920">MADCIQKGGWKMRGLGRRYLLRRTVKDAFDNLPSGICFFDSNGIAVLCNKQMDRLIYELKGFDVQCLSELQDIFSEHNSGSVVLVKGKAWRFRLDVASLNGVGYYTQVTATDVDELYKRQLQLEESSRKLERAGRRMRKLTENIRTVIREEEILSMKIRVHDDIGRSVIATRNLLSNNRPTSELDLTAWKNAVRLLMRDNEKSYGSNSYDISGQLKETSSVLGIKINVEGDIPDPFYYKIFVTAVRECATNAVRHAGATKLNVKCSKSGGRQWIALSNDGKAPVSAVTEGGGLSSLHDRVEKSGGTMSINSYPYFELVISFPLNKEVTL</sequence>
<dbReference type="AlphaFoldDB" id="D4JUL4"/>
<dbReference type="Gene3D" id="3.30.565.10">
    <property type="entry name" value="Histidine kinase-like ATPase, C-terminal domain"/>
    <property type="match status" value="1"/>
</dbReference>
<dbReference type="PANTHER" id="PTHR24421:SF10">
    <property type="entry name" value="NITRATE_NITRITE SENSOR PROTEIN NARQ"/>
    <property type="match status" value="1"/>
</dbReference>
<evidence type="ECO:0000256" key="2">
    <source>
        <dbReference type="ARBA" id="ARBA00012438"/>
    </source>
</evidence>
<evidence type="ECO:0000256" key="5">
    <source>
        <dbReference type="ARBA" id="ARBA00023012"/>
    </source>
</evidence>
<keyword evidence="3" id="KW-0808">Transferase</keyword>
<keyword evidence="5" id="KW-0902">Two-component regulatory system</keyword>
<dbReference type="KEGG" id="esu:EUS_16900"/>
<dbReference type="EC" id="2.7.13.3" evidence="2"/>
<dbReference type="PATRIC" id="fig|657319.3.peg.2004"/>
<dbReference type="EMBL" id="FP929044">
    <property type="protein sequence ID" value="CBK96783.1"/>
    <property type="molecule type" value="Genomic_DNA"/>
</dbReference>
<dbReference type="BioCyc" id="ESIR657319:G136K-1428-MONOMER"/>
<evidence type="ECO:0000256" key="3">
    <source>
        <dbReference type="ARBA" id="ARBA00022679"/>
    </source>
</evidence>
<evidence type="ECO:0000256" key="6">
    <source>
        <dbReference type="SAM" id="Coils"/>
    </source>
</evidence>
<evidence type="ECO:0000313" key="8">
    <source>
        <dbReference type="Proteomes" id="UP000008803"/>
    </source>
</evidence>
<evidence type="ECO:0000256" key="1">
    <source>
        <dbReference type="ARBA" id="ARBA00000085"/>
    </source>
</evidence>
<dbReference type="PANTHER" id="PTHR24421">
    <property type="entry name" value="NITRATE/NITRITE SENSOR PROTEIN NARX-RELATED"/>
    <property type="match status" value="1"/>
</dbReference>
<keyword evidence="6" id="KW-0175">Coiled coil</keyword>
<gene>
    <name evidence="7" type="ORF">EUS_16900</name>
</gene>
<evidence type="ECO:0000256" key="4">
    <source>
        <dbReference type="ARBA" id="ARBA00022777"/>
    </source>
</evidence>
<dbReference type="GO" id="GO:0004673">
    <property type="term" value="F:protein histidine kinase activity"/>
    <property type="evidence" value="ECO:0007669"/>
    <property type="project" value="UniProtKB-EC"/>
</dbReference>
<reference evidence="7 8" key="2">
    <citation type="submission" date="2010-03" db="EMBL/GenBank/DDBJ databases">
        <authorList>
            <person name="Pajon A."/>
        </authorList>
    </citation>
    <scope>NUCLEOTIDE SEQUENCE [LARGE SCALE GENOMIC DNA]</scope>
    <source>
        <strain evidence="7 8">70/3</strain>
    </source>
</reference>
<accession>D4JUL4</accession>
<proteinExistence type="predicted"/>
<dbReference type="SUPFAM" id="SSF55874">
    <property type="entry name" value="ATPase domain of HSP90 chaperone/DNA topoisomerase II/histidine kinase"/>
    <property type="match status" value="1"/>
</dbReference>
<dbReference type="HOGENOM" id="CLU_052468_0_0_9"/>
<dbReference type="CDD" id="cd16917">
    <property type="entry name" value="HATPase_UhpB-NarQ-NarX-like"/>
    <property type="match status" value="1"/>
</dbReference>
<keyword evidence="4" id="KW-0418">Kinase</keyword>
<dbReference type="InterPro" id="IPR050482">
    <property type="entry name" value="Sensor_HK_TwoCompSys"/>
</dbReference>